<dbReference type="EMBL" id="JAFREP010000017">
    <property type="protein sequence ID" value="MBO1320542.1"/>
    <property type="molecule type" value="Genomic_DNA"/>
</dbReference>
<name>A0A8J7Q510_9BACT</name>
<dbReference type="RefSeq" id="WP_207860496.1">
    <property type="nucleotide sequence ID" value="NZ_JAFREP010000017.1"/>
</dbReference>
<reference evidence="2" key="1">
    <citation type="submission" date="2021-03" db="EMBL/GenBank/DDBJ databases">
        <authorList>
            <person name="Wang G."/>
        </authorList>
    </citation>
    <scope>NUCLEOTIDE SEQUENCE</scope>
    <source>
        <strain evidence="2">KCTC 12899</strain>
    </source>
</reference>
<sequence length="78" mass="8424">MSSIDNAYRLNVQSQPVAESKPTENSVTQDEPRRFSDDDGFEFSADAQQLSALESNSPAVTSADDPLIGSYPLPPSHP</sequence>
<feature type="region of interest" description="Disordered" evidence="1">
    <location>
        <begin position="1"/>
        <end position="40"/>
    </location>
</feature>
<keyword evidence="3" id="KW-1185">Reference proteome</keyword>
<organism evidence="2 3">
    <name type="scientific">Acanthopleuribacter pedis</name>
    <dbReference type="NCBI Taxonomy" id="442870"/>
    <lineage>
        <taxon>Bacteria</taxon>
        <taxon>Pseudomonadati</taxon>
        <taxon>Acidobacteriota</taxon>
        <taxon>Holophagae</taxon>
        <taxon>Acanthopleuribacterales</taxon>
        <taxon>Acanthopleuribacteraceae</taxon>
        <taxon>Acanthopleuribacter</taxon>
    </lineage>
</organism>
<dbReference type="Proteomes" id="UP000664417">
    <property type="component" value="Unassembled WGS sequence"/>
</dbReference>
<accession>A0A8J7Q510</accession>
<evidence type="ECO:0000313" key="2">
    <source>
        <dbReference type="EMBL" id="MBO1320542.1"/>
    </source>
</evidence>
<evidence type="ECO:0000256" key="1">
    <source>
        <dbReference type="SAM" id="MobiDB-lite"/>
    </source>
</evidence>
<feature type="region of interest" description="Disordered" evidence="1">
    <location>
        <begin position="53"/>
        <end position="78"/>
    </location>
</feature>
<evidence type="ECO:0000313" key="3">
    <source>
        <dbReference type="Proteomes" id="UP000664417"/>
    </source>
</evidence>
<dbReference type="AlphaFoldDB" id="A0A8J7Q510"/>
<feature type="compositionally biased region" description="Polar residues" evidence="1">
    <location>
        <begin position="1"/>
        <end position="29"/>
    </location>
</feature>
<proteinExistence type="predicted"/>
<comment type="caution">
    <text evidence="2">The sequence shown here is derived from an EMBL/GenBank/DDBJ whole genome shotgun (WGS) entry which is preliminary data.</text>
</comment>
<gene>
    <name evidence="2" type="ORF">J3U88_18845</name>
</gene>
<protein>
    <submittedName>
        <fullName evidence="2">Uncharacterized protein</fullName>
    </submittedName>
</protein>